<keyword evidence="3" id="KW-0041">Annexin</keyword>
<dbReference type="GO" id="GO:0005886">
    <property type="term" value="C:plasma membrane"/>
    <property type="evidence" value="ECO:0007669"/>
    <property type="project" value="TreeGrafter"/>
</dbReference>
<dbReference type="PANTHER" id="PTHR10502:SF102">
    <property type="entry name" value="ANNEXIN B11"/>
    <property type="match status" value="1"/>
</dbReference>
<dbReference type="WBParaSite" id="PSAMB.scaffold8734size5861.g31714.t1">
    <property type="protein sequence ID" value="PSAMB.scaffold8734size5861.g31714.t1"/>
    <property type="gene ID" value="PSAMB.scaffold8734size5861.g31714"/>
</dbReference>
<dbReference type="Proteomes" id="UP000887566">
    <property type="component" value="Unplaced"/>
</dbReference>
<evidence type="ECO:0000313" key="4">
    <source>
        <dbReference type="Proteomes" id="UP000887566"/>
    </source>
</evidence>
<dbReference type="FunFam" id="1.10.220.10:FF:000001">
    <property type="entry name" value="Annexin"/>
    <property type="match status" value="1"/>
</dbReference>
<dbReference type="GO" id="GO:0005634">
    <property type="term" value="C:nucleus"/>
    <property type="evidence" value="ECO:0007669"/>
    <property type="project" value="TreeGrafter"/>
</dbReference>
<dbReference type="PROSITE" id="PS51897">
    <property type="entry name" value="ANNEXIN_2"/>
    <property type="match status" value="2"/>
</dbReference>
<dbReference type="GO" id="GO:0005737">
    <property type="term" value="C:cytoplasm"/>
    <property type="evidence" value="ECO:0007669"/>
    <property type="project" value="TreeGrafter"/>
</dbReference>
<dbReference type="SUPFAM" id="SSF47874">
    <property type="entry name" value="Annexin"/>
    <property type="match status" value="1"/>
</dbReference>
<dbReference type="Pfam" id="PF00191">
    <property type="entry name" value="Annexin"/>
    <property type="match status" value="4"/>
</dbReference>
<accession>A0A914XLR6</accession>
<dbReference type="PRINTS" id="PR00196">
    <property type="entry name" value="ANNEXIN"/>
</dbReference>
<dbReference type="AlphaFoldDB" id="A0A914XLR6"/>
<organism evidence="4 5">
    <name type="scientific">Plectus sambesii</name>
    <dbReference type="NCBI Taxonomy" id="2011161"/>
    <lineage>
        <taxon>Eukaryota</taxon>
        <taxon>Metazoa</taxon>
        <taxon>Ecdysozoa</taxon>
        <taxon>Nematoda</taxon>
        <taxon>Chromadorea</taxon>
        <taxon>Plectida</taxon>
        <taxon>Plectina</taxon>
        <taxon>Plectoidea</taxon>
        <taxon>Plectidae</taxon>
        <taxon>Plectus</taxon>
    </lineage>
</organism>
<dbReference type="SMART" id="SM00335">
    <property type="entry name" value="ANX"/>
    <property type="match status" value="4"/>
</dbReference>
<dbReference type="GO" id="GO:0012506">
    <property type="term" value="C:vesicle membrane"/>
    <property type="evidence" value="ECO:0007669"/>
    <property type="project" value="TreeGrafter"/>
</dbReference>
<sequence length="408" mass="46366">MAAFLRQAMLDPSLKQDTHSYNDEMNGRRVEEVPQEIGEAPILNALDSGVHQQAAEMDDNLSTKSVKSLSLSESIHEDPKEDATRIHELLEQRIHKPPVVAEGKRRPSMDKDFRNIEGTAIAAILCARTNKERIEIARIFVILYGKDLLDTIRHVFTGELGELLQALLDTPARYDARQLHRAITSTNVLTGLSTKDSTLIEILCTRDKNEIQNIRREYRRLFGSYLEHDLSKVTWSHLMHLFMWLVVGARDDSAQVDEKMAFEDAHALWRGNEGVGFDATLYNVVLSSQSFPQLRAVFAEYKKYAEIDALLAVDDEFSGDHKVALKTIIMNVNGDLPIFFARRLHGAMHGLVRHDTTLTRILVTRSEIDLNQIKQMYERLYCKSLEADITSHCVSSYRDGLLALVRAH</sequence>
<evidence type="ECO:0000256" key="1">
    <source>
        <dbReference type="ARBA" id="ARBA00007831"/>
    </source>
</evidence>
<dbReference type="Gene3D" id="1.10.220.10">
    <property type="entry name" value="Annexin"/>
    <property type="match status" value="4"/>
</dbReference>
<reference evidence="5" key="1">
    <citation type="submission" date="2022-11" db="UniProtKB">
        <authorList>
            <consortium name="WormBaseParasite"/>
        </authorList>
    </citation>
    <scope>IDENTIFICATION</scope>
</reference>
<comment type="similarity">
    <text evidence="1">Belongs to the annexin family.</text>
</comment>
<dbReference type="PANTHER" id="PTHR10502">
    <property type="entry name" value="ANNEXIN"/>
    <property type="match status" value="1"/>
</dbReference>
<evidence type="ECO:0000313" key="5">
    <source>
        <dbReference type="WBParaSite" id="PSAMB.scaffold8734size5861.g31714.t1"/>
    </source>
</evidence>
<evidence type="ECO:0000256" key="2">
    <source>
        <dbReference type="ARBA" id="ARBA00022737"/>
    </source>
</evidence>
<dbReference type="InterPro" id="IPR037104">
    <property type="entry name" value="Annexin_sf"/>
</dbReference>
<proteinExistence type="inferred from homology"/>
<dbReference type="GO" id="GO:0001786">
    <property type="term" value="F:phosphatidylserine binding"/>
    <property type="evidence" value="ECO:0007669"/>
    <property type="project" value="TreeGrafter"/>
</dbReference>
<dbReference type="GO" id="GO:0005544">
    <property type="term" value="F:calcium-dependent phospholipid binding"/>
    <property type="evidence" value="ECO:0007669"/>
    <property type="project" value="InterPro"/>
</dbReference>
<dbReference type="InterPro" id="IPR018502">
    <property type="entry name" value="Annexin_repeat"/>
</dbReference>
<protein>
    <submittedName>
        <fullName evidence="5">Annexin</fullName>
    </submittedName>
</protein>
<dbReference type="GO" id="GO:0005509">
    <property type="term" value="F:calcium ion binding"/>
    <property type="evidence" value="ECO:0007669"/>
    <property type="project" value="InterPro"/>
</dbReference>
<name>A0A914XLR6_9BILA</name>
<keyword evidence="2" id="KW-0677">Repeat</keyword>
<dbReference type="InterPro" id="IPR001464">
    <property type="entry name" value="Annexin"/>
</dbReference>
<evidence type="ECO:0000256" key="3">
    <source>
        <dbReference type="ARBA" id="ARBA00023216"/>
    </source>
</evidence>
<keyword evidence="4" id="KW-1185">Reference proteome</keyword>